<sequence length="94" mass="10978">MKAYISLFIILFGLYGCYIGENDNGVPYIGIDWNSNKLDQRLSYKRADRCWQRERKIAVLKQGNTLSDSIDSDIWHKCLLSEGKYSFANDENYQ</sequence>
<accession>A0ABT9KGZ4</accession>
<name>A0ABT9KGZ4_9PAST</name>
<comment type="caution">
    <text evidence="1">The sequence shown here is derived from an EMBL/GenBank/DDBJ whole genome shotgun (WGS) entry which is preliminary data.</text>
</comment>
<protein>
    <recommendedName>
        <fullName evidence="3">Lipoprotein</fullName>
    </recommendedName>
</protein>
<evidence type="ECO:0008006" key="3">
    <source>
        <dbReference type="Google" id="ProtNLM"/>
    </source>
</evidence>
<dbReference type="EMBL" id="JAQAHH010000009">
    <property type="protein sequence ID" value="MDP9501309.1"/>
    <property type="molecule type" value="Genomic_DNA"/>
</dbReference>
<evidence type="ECO:0000313" key="2">
    <source>
        <dbReference type="Proteomes" id="UP001224083"/>
    </source>
</evidence>
<proteinExistence type="predicted"/>
<reference evidence="1 2" key="1">
    <citation type="submission" date="2022-12" db="EMBL/GenBank/DDBJ databases">
        <title>Genome sequence of Pasteurellaceae Bisgaard Taxon 45.</title>
        <authorList>
            <person name="Foggin C."/>
            <person name="Rosen L.E."/>
            <person name="Henton M."/>
            <person name="Buys A."/>
            <person name="Floyd T."/>
            <person name="Turner A.D."/>
            <person name="Tarbin J."/>
            <person name="Lloyd A.S."/>
            <person name="Chaitezvi C."/>
            <person name="Ellis R.J."/>
            <person name="Roberts H.C."/>
            <person name="Dastjerdi A."/>
            <person name="Nunez A."/>
            <person name="Van Vliet A.H."/>
            <person name="Steinbach F."/>
        </authorList>
    </citation>
    <scope>NUCLEOTIDE SEQUENCE [LARGE SCALE GENOMIC DNA]</scope>
    <source>
        <strain evidence="1 2">VF20HR</strain>
    </source>
</reference>
<dbReference type="Proteomes" id="UP001224083">
    <property type="component" value="Unassembled WGS sequence"/>
</dbReference>
<dbReference type="PROSITE" id="PS51257">
    <property type="entry name" value="PROKAR_LIPOPROTEIN"/>
    <property type="match status" value="1"/>
</dbReference>
<keyword evidence="2" id="KW-1185">Reference proteome</keyword>
<organism evidence="1 2">
    <name type="scientific">Bisgaard Taxon 45</name>
    <dbReference type="NCBI Taxonomy" id="304289"/>
    <lineage>
        <taxon>Bacteria</taxon>
        <taxon>Pseudomonadati</taxon>
        <taxon>Pseudomonadota</taxon>
        <taxon>Gammaproteobacteria</taxon>
        <taxon>Pasteurellales</taxon>
        <taxon>Pasteurellaceae</taxon>
    </lineage>
</organism>
<gene>
    <name evidence="1" type="ORF">O7M46_10105</name>
</gene>
<evidence type="ECO:0000313" key="1">
    <source>
        <dbReference type="EMBL" id="MDP9501309.1"/>
    </source>
</evidence>